<keyword evidence="8" id="KW-0472">Membrane</keyword>
<dbReference type="InterPro" id="IPR001789">
    <property type="entry name" value="Sig_transdc_resp-reg_receiver"/>
</dbReference>
<dbReference type="InterPro" id="IPR011123">
    <property type="entry name" value="Y_Y_Y"/>
</dbReference>
<dbReference type="Proteomes" id="UP001168642">
    <property type="component" value="Unassembled WGS sequence"/>
</dbReference>
<evidence type="ECO:0000256" key="6">
    <source>
        <dbReference type="ARBA" id="ARBA00023163"/>
    </source>
</evidence>
<dbReference type="Pfam" id="PF12833">
    <property type="entry name" value="HTH_18"/>
    <property type="match status" value="1"/>
</dbReference>
<feature type="transmembrane region" description="Helical" evidence="8">
    <location>
        <begin position="773"/>
        <end position="794"/>
    </location>
</feature>
<dbReference type="PANTHER" id="PTHR43547:SF2">
    <property type="entry name" value="HYBRID SIGNAL TRANSDUCTION HISTIDINE KINASE C"/>
    <property type="match status" value="1"/>
</dbReference>
<dbReference type="PROSITE" id="PS50110">
    <property type="entry name" value="RESPONSE_REGULATORY"/>
    <property type="match status" value="1"/>
</dbReference>
<dbReference type="EC" id="2.7.13.3" evidence="2"/>
<reference evidence="12" key="1">
    <citation type="submission" date="2023-07" db="EMBL/GenBank/DDBJ databases">
        <title>Wenyingzhuangia sp. chi5 genome sequencing and assembly.</title>
        <authorList>
            <person name="Park S."/>
        </authorList>
    </citation>
    <scope>NUCLEOTIDE SEQUENCE</scope>
    <source>
        <strain evidence="12">Chi5</strain>
    </source>
</reference>
<dbReference type="InterPro" id="IPR011047">
    <property type="entry name" value="Quinoprotein_ADH-like_sf"/>
</dbReference>
<dbReference type="SMART" id="SM00388">
    <property type="entry name" value="HisKA"/>
    <property type="match status" value="1"/>
</dbReference>
<gene>
    <name evidence="12" type="ORF">QVZ41_06185</name>
</gene>
<dbReference type="PRINTS" id="PR00344">
    <property type="entry name" value="BCTRLSENSOR"/>
</dbReference>
<dbReference type="InterPro" id="IPR013783">
    <property type="entry name" value="Ig-like_fold"/>
</dbReference>
<dbReference type="InterPro" id="IPR011110">
    <property type="entry name" value="Reg_prop"/>
</dbReference>
<dbReference type="Gene3D" id="2.130.10.10">
    <property type="entry name" value="YVTN repeat-like/Quinoprotein amine dehydrogenase"/>
    <property type="match status" value="2"/>
</dbReference>
<dbReference type="PROSITE" id="PS01124">
    <property type="entry name" value="HTH_ARAC_FAMILY_2"/>
    <property type="match status" value="1"/>
</dbReference>
<feature type="domain" description="Response regulatory" evidence="11">
    <location>
        <begin position="1097"/>
        <end position="1212"/>
    </location>
</feature>
<dbReference type="Gene3D" id="1.10.10.60">
    <property type="entry name" value="Homeodomain-like"/>
    <property type="match status" value="1"/>
</dbReference>
<dbReference type="SUPFAM" id="SSF50998">
    <property type="entry name" value="Quinoprotein alcohol dehydrogenase-like"/>
    <property type="match status" value="1"/>
</dbReference>
<feature type="domain" description="Histidine kinase" evidence="10">
    <location>
        <begin position="831"/>
        <end position="1049"/>
    </location>
</feature>
<comment type="catalytic activity">
    <reaction evidence="1">
        <text>ATP + protein L-histidine = ADP + protein N-phospho-L-histidine.</text>
        <dbReference type="EC" id="2.7.13.3"/>
    </reaction>
</comment>
<dbReference type="SMART" id="SM00342">
    <property type="entry name" value="HTH_ARAC"/>
    <property type="match status" value="1"/>
</dbReference>
<organism evidence="12 13">
    <name type="scientific">Wenyingzhuangia gilva</name>
    <dbReference type="NCBI Taxonomy" id="3057677"/>
    <lineage>
        <taxon>Bacteria</taxon>
        <taxon>Pseudomonadati</taxon>
        <taxon>Bacteroidota</taxon>
        <taxon>Flavobacteriia</taxon>
        <taxon>Flavobacteriales</taxon>
        <taxon>Flavobacteriaceae</taxon>
        <taxon>Wenyingzhuangia</taxon>
    </lineage>
</organism>
<evidence type="ECO:0000259" key="9">
    <source>
        <dbReference type="PROSITE" id="PS01124"/>
    </source>
</evidence>
<dbReference type="CDD" id="cd00082">
    <property type="entry name" value="HisKA"/>
    <property type="match status" value="1"/>
</dbReference>
<dbReference type="Gene3D" id="1.10.287.130">
    <property type="match status" value="1"/>
</dbReference>
<sequence length="1362" mass="156217">MNIKIYICIIFICLLNQHVIPQGIKNNDKKQKYNINYLGIENGLANNSVTSIYKDNRGLMWIGTYDGVSRYNAYDFVNYRNQPNDTTTLINNKITCISGTKDYIWIGTKKGISVYNYLSNQFERKYFFNEGLKQRQIISSEIYDIKAYKNKVYVATDNQGLFYDNKGVINRVPLEYNGTEYLNFRIKCINFDKSGNLWAIIQGFGIATIDGDKNQLKIVSRRVNDANCIVIDDYLDVWIGYSGGIFRYNIITKKETNYRNDLINYSVKNILPNKKYKELWIATDGNGIVNFNLKTEVFFKIEDSDKFDVGDLTSNAISTIFQEEDSERVWIGTLRGGVDILENKKTPFYTVSKKENVKNTLPSNFILSFCEQDPNHIWIGTDGGGVSFWNRKTNTFTNYAYDPSNPNSLPNNFVTGIAKNEKGIWFGSYGGGVSFFDDKAKNFKKYTLFNTNTRKLQTYTWLMYTDNRGDLWVTTADGYGIFKYNKSTDRFDFIDIDLWGVTSICKDENENLWLGTFTHLNRLDFKTMQLKSFEIDYPVRAIVPHSKDKIFLGTEGGGMIVLNPETAKQKELTELDGISNNSVLNIVKDNQGLYWASTYHGIFNYNPENGALVKYYDSDGLQSNQFNYNAGGKLSTGEILMGGIKGFNVIDTKSDSTAKNFPSLIITSIKVNNKPLSHFGKTAFGINQIELPYEDSMITVEYAGLDYSLPEKISYAYFLEGWDSEWHKVENIRTANYSKLTEGNYVLKIKSTNADGKWNDKILTFPITILPPWYRTGFAYFLYLLALVLGVYAIDRYQRKETRLKYEIKLSKDLAAQEKELNEKKSTFFTNISHEFRSPLTMIINPLKDIVNSGNSKVDPSVIEVVYKNSRRLLSLVDQLLLFRKTETETGRLIIGKLDLVEACSEVFTCFTNHAKIKNIAYTFKSDVNELFVYADKQKIEIALFNLISNALKFTEKEGGEVKVRLNELSGDKISISVIDNGKGITEEDKEKIFDLFYQTSKRDKSNRKGFGIGLYLVKEFIEQHKGTVSCYDTRKGGTTFEIILLKGKSHFGDIEIKEELEEEHIDYVEEVVGDIESVEKNVYNEEFNELVKDLKSLLVVDDNPEIRKYLKNILSPRYNITTAKSAEEAITILKTIPFDLIVSDVVMREMNGVEFCRYIKTTEGLKHIPIILLSGGSTEGVKLESAEVGADDYITKPFDKDYLLARVNGILTRRESVQKHLLNTVTKNVSSSRLSEEDKQLLDKLVHIIENKMEEESFNIKTLAIEVGMSHSLLYKKIKKITGKSATEFTRGIRLRKVATLLITTDMQINQVASMAGFGDLKYFRKQFQQFYEMNPSEFKKKYQNVKDKKYIINHDFWKSK</sequence>
<dbReference type="InterPro" id="IPR015943">
    <property type="entry name" value="WD40/YVTN_repeat-like_dom_sf"/>
</dbReference>
<feature type="modified residue" description="4-aspartylphosphate" evidence="7">
    <location>
        <position position="1145"/>
    </location>
</feature>
<dbReference type="Gene3D" id="3.30.565.10">
    <property type="entry name" value="Histidine kinase-like ATPase, C-terminal domain"/>
    <property type="match status" value="1"/>
</dbReference>
<keyword evidence="8" id="KW-0812">Transmembrane</keyword>
<keyword evidence="8" id="KW-1133">Transmembrane helix</keyword>
<dbReference type="SUPFAM" id="SSF55874">
    <property type="entry name" value="ATPase domain of HSP90 chaperone/DNA topoisomerase II/histidine kinase"/>
    <property type="match status" value="1"/>
</dbReference>
<dbReference type="InterPro" id="IPR011006">
    <property type="entry name" value="CheY-like_superfamily"/>
</dbReference>
<name>A0ABT8VR51_9FLAO</name>
<keyword evidence="5" id="KW-0238">DNA-binding</keyword>
<evidence type="ECO:0000256" key="2">
    <source>
        <dbReference type="ARBA" id="ARBA00012438"/>
    </source>
</evidence>
<dbReference type="InterPro" id="IPR018060">
    <property type="entry name" value="HTH_AraC"/>
</dbReference>
<evidence type="ECO:0000256" key="7">
    <source>
        <dbReference type="PROSITE-ProRule" id="PRU00169"/>
    </source>
</evidence>
<keyword evidence="4" id="KW-0805">Transcription regulation</keyword>
<dbReference type="RefSeq" id="WP_302883683.1">
    <property type="nucleotide sequence ID" value="NZ_JAUMIT010000002.1"/>
</dbReference>
<dbReference type="InterPro" id="IPR003661">
    <property type="entry name" value="HisK_dim/P_dom"/>
</dbReference>
<dbReference type="CDD" id="cd00075">
    <property type="entry name" value="HATPase"/>
    <property type="match status" value="1"/>
</dbReference>
<comment type="caution">
    <text evidence="12">The sequence shown here is derived from an EMBL/GenBank/DDBJ whole genome shotgun (WGS) entry which is preliminary data.</text>
</comment>
<protein>
    <recommendedName>
        <fullName evidence="2">histidine kinase</fullName>
        <ecNumber evidence="2">2.7.13.3</ecNumber>
    </recommendedName>
</protein>
<dbReference type="Pfam" id="PF07495">
    <property type="entry name" value="Y_Y_Y"/>
    <property type="match status" value="1"/>
</dbReference>
<evidence type="ECO:0000256" key="3">
    <source>
        <dbReference type="ARBA" id="ARBA00022553"/>
    </source>
</evidence>
<keyword evidence="6" id="KW-0804">Transcription</keyword>
<dbReference type="InterPro" id="IPR036890">
    <property type="entry name" value="HATPase_C_sf"/>
</dbReference>
<feature type="domain" description="HTH araC/xylS-type" evidence="9">
    <location>
        <begin position="1244"/>
        <end position="1343"/>
    </location>
</feature>
<dbReference type="PROSITE" id="PS50109">
    <property type="entry name" value="HIS_KIN"/>
    <property type="match status" value="1"/>
</dbReference>
<dbReference type="InterPro" id="IPR005467">
    <property type="entry name" value="His_kinase_dom"/>
</dbReference>
<dbReference type="Pfam" id="PF07494">
    <property type="entry name" value="Reg_prop"/>
    <property type="match status" value="2"/>
</dbReference>
<dbReference type="EMBL" id="JAUMIT010000002">
    <property type="protein sequence ID" value="MDO3694434.1"/>
    <property type="molecule type" value="Genomic_DNA"/>
</dbReference>
<dbReference type="SMART" id="SM00448">
    <property type="entry name" value="REC"/>
    <property type="match status" value="1"/>
</dbReference>
<dbReference type="SUPFAM" id="SSF52172">
    <property type="entry name" value="CheY-like"/>
    <property type="match status" value="1"/>
</dbReference>
<evidence type="ECO:0000259" key="11">
    <source>
        <dbReference type="PROSITE" id="PS50110"/>
    </source>
</evidence>
<dbReference type="SMART" id="SM00387">
    <property type="entry name" value="HATPase_c"/>
    <property type="match status" value="1"/>
</dbReference>
<proteinExistence type="predicted"/>
<dbReference type="SUPFAM" id="SSF47384">
    <property type="entry name" value="Homodimeric domain of signal transducing histidine kinase"/>
    <property type="match status" value="1"/>
</dbReference>
<dbReference type="InterPro" id="IPR036097">
    <property type="entry name" value="HisK_dim/P_sf"/>
</dbReference>
<accession>A0ABT8VR51</accession>
<dbReference type="Pfam" id="PF02518">
    <property type="entry name" value="HATPase_c"/>
    <property type="match status" value="1"/>
</dbReference>
<dbReference type="InterPro" id="IPR004358">
    <property type="entry name" value="Sig_transdc_His_kin-like_C"/>
</dbReference>
<evidence type="ECO:0000256" key="5">
    <source>
        <dbReference type="ARBA" id="ARBA00023125"/>
    </source>
</evidence>
<dbReference type="Pfam" id="PF00072">
    <property type="entry name" value="Response_reg"/>
    <property type="match status" value="1"/>
</dbReference>
<dbReference type="Pfam" id="PF00512">
    <property type="entry name" value="HisKA"/>
    <property type="match status" value="1"/>
</dbReference>
<dbReference type="InterPro" id="IPR003594">
    <property type="entry name" value="HATPase_dom"/>
</dbReference>
<keyword evidence="3 7" id="KW-0597">Phosphoprotein</keyword>
<keyword evidence="13" id="KW-1185">Reference proteome</keyword>
<evidence type="ECO:0000313" key="12">
    <source>
        <dbReference type="EMBL" id="MDO3694434.1"/>
    </source>
</evidence>
<dbReference type="PROSITE" id="PS00041">
    <property type="entry name" value="HTH_ARAC_FAMILY_1"/>
    <property type="match status" value="1"/>
</dbReference>
<dbReference type="Gene3D" id="3.40.50.2300">
    <property type="match status" value="1"/>
</dbReference>
<evidence type="ECO:0000259" key="10">
    <source>
        <dbReference type="PROSITE" id="PS50109"/>
    </source>
</evidence>
<dbReference type="CDD" id="cd00156">
    <property type="entry name" value="REC"/>
    <property type="match status" value="1"/>
</dbReference>
<dbReference type="InterPro" id="IPR018062">
    <property type="entry name" value="HTH_AraC-typ_CS"/>
</dbReference>
<dbReference type="InterPro" id="IPR009057">
    <property type="entry name" value="Homeodomain-like_sf"/>
</dbReference>
<evidence type="ECO:0000256" key="8">
    <source>
        <dbReference type="SAM" id="Phobius"/>
    </source>
</evidence>
<dbReference type="Gene3D" id="2.60.40.10">
    <property type="entry name" value="Immunoglobulins"/>
    <property type="match status" value="1"/>
</dbReference>
<dbReference type="PANTHER" id="PTHR43547">
    <property type="entry name" value="TWO-COMPONENT HISTIDINE KINASE"/>
    <property type="match status" value="1"/>
</dbReference>
<evidence type="ECO:0000256" key="4">
    <source>
        <dbReference type="ARBA" id="ARBA00023015"/>
    </source>
</evidence>
<evidence type="ECO:0000256" key="1">
    <source>
        <dbReference type="ARBA" id="ARBA00000085"/>
    </source>
</evidence>
<dbReference type="SUPFAM" id="SSF46689">
    <property type="entry name" value="Homeodomain-like"/>
    <property type="match status" value="1"/>
</dbReference>
<dbReference type="SUPFAM" id="SSF101898">
    <property type="entry name" value="NHL repeat"/>
    <property type="match status" value="1"/>
</dbReference>
<evidence type="ECO:0000313" key="13">
    <source>
        <dbReference type="Proteomes" id="UP001168642"/>
    </source>
</evidence>